<keyword evidence="2" id="KW-1185">Reference proteome</keyword>
<reference evidence="1" key="1">
    <citation type="submission" date="2015-03" db="EMBL/GenBank/DDBJ databases">
        <authorList>
            <person name="Xie B.-B."/>
            <person name="Rong J.-C."/>
            <person name="Qin Q.-L."/>
            <person name="Zhang Y.-Z."/>
        </authorList>
    </citation>
    <scope>NUCLEOTIDE SEQUENCE</scope>
    <source>
        <strain evidence="1">DSM 14585</strain>
    </source>
</reference>
<accession>A0ACA8DZA5</accession>
<dbReference type="Proteomes" id="UP000217277">
    <property type="component" value="Chromosome I"/>
</dbReference>
<gene>
    <name evidence="1" type="ORF">PAGA_a2948</name>
</gene>
<sequence>MTYLPQHIPLLVLFKEKTHLKVLPIRLIYSDLLLYLKLSYVSK</sequence>
<evidence type="ECO:0000313" key="1">
    <source>
        <dbReference type="EMBL" id="ATC83160.1"/>
    </source>
</evidence>
<dbReference type="EMBL" id="CP011011">
    <property type="protein sequence ID" value="ATC83160.1"/>
    <property type="molecule type" value="Genomic_DNA"/>
</dbReference>
<protein>
    <submittedName>
        <fullName evidence="1">Uncharacterized protein</fullName>
    </submittedName>
</protein>
<name>A0ACA8DZA5_9GAMM</name>
<organism evidence="1 2">
    <name type="scientific">Pseudoalteromonas agarivorans DSM 14585</name>
    <dbReference type="NCBI Taxonomy" id="1312369"/>
    <lineage>
        <taxon>Bacteria</taxon>
        <taxon>Pseudomonadati</taxon>
        <taxon>Pseudomonadota</taxon>
        <taxon>Gammaproteobacteria</taxon>
        <taxon>Alteromonadales</taxon>
        <taxon>Pseudoalteromonadaceae</taxon>
        <taxon>Pseudoalteromonas</taxon>
    </lineage>
</organism>
<evidence type="ECO:0000313" key="2">
    <source>
        <dbReference type="Proteomes" id="UP000217277"/>
    </source>
</evidence>
<proteinExistence type="predicted"/>